<dbReference type="Proteomes" id="UP000829494">
    <property type="component" value="Chromosome"/>
</dbReference>
<comment type="similarity">
    <text evidence="2">Belongs to the bacterial solute-binding protein SsuA/TauA family.</text>
</comment>
<evidence type="ECO:0000259" key="5">
    <source>
        <dbReference type="Pfam" id="PF09084"/>
    </source>
</evidence>
<evidence type="ECO:0000256" key="2">
    <source>
        <dbReference type="ARBA" id="ARBA00010742"/>
    </source>
</evidence>
<name>A0ABY3YVJ5_STRRM</name>
<feature type="domain" description="SsuA/THI5-like" evidence="5">
    <location>
        <begin position="46"/>
        <end position="263"/>
    </location>
</feature>
<evidence type="ECO:0000313" key="6">
    <source>
        <dbReference type="EMBL" id="UNZ01455.1"/>
    </source>
</evidence>
<protein>
    <submittedName>
        <fullName evidence="6">Aliphatic sulfonates-binding protein</fullName>
    </submittedName>
</protein>
<dbReference type="PROSITE" id="PS51257">
    <property type="entry name" value="PROKAR_LIPOPROTEIN"/>
    <property type="match status" value="1"/>
</dbReference>
<feature type="signal peptide" evidence="4">
    <location>
        <begin position="1"/>
        <end position="22"/>
    </location>
</feature>
<dbReference type="PANTHER" id="PTHR30024">
    <property type="entry name" value="ALIPHATIC SULFONATES-BINDING PROTEIN-RELATED"/>
    <property type="match status" value="1"/>
</dbReference>
<gene>
    <name evidence="6" type="primary">ssuA2</name>
    <name evidence="6" type="ORF">SRIMR7_04815</name>
</gene>
<sequence>MYRLRAAVAATAVLLLSLTACGNDGAKSGGDGPDSIEIGALSIVDTAPVHLAVSHGFFAKNGISAKITPVQGGANSAPGVVSGQFDFGFSNTTTLLTAREQGLPLKAVANGVSSTGQAGPGKDYSAILVPKDSSIRSAKDLPGHNIAVNQLQNIGDTTIRAAVRKAGGDPGKLRFTEIPLPDMAAALAAGRVDAVWTVEPFQTQTVDQGARAVCWPFAEAVDNLTVAMYFTSEKLLRENPGLVKRFTTAINQALAYARTHPEAVREELGTYTKIPPSVIHRIVLPKWPTEINRASVQAVADLARKDGVLKRPADVGALLP</sequence>
<comment type="subcellular location">
    <subcellularLocation>
        <location evidence="1">Periplasm</location>
    </subcellularLocation>
</comment>
<organism evidence="6 7">
    <name type="scientific">Streptomyces rimosus subsp. rimosus</name>
    <dbReference type="NCBI Taxonomy" id="132474"/>
    <lineage>
        <taxon>Bacteria</taxon>
        <taxon>Bacillati</taxon>
        <taxon>Actinomycetota</taxon>
        <taxon>Actinomycetes</taxon>
        <taxon>Kitasatosporales</taxon>
        <taxon>Streptomycetaceae</taxon>
        <taxon>Streptomyces</taxon>
    </lineage>
</organism>
<dbReference type="InterPro" id="IPR015168">
    <property type="entry name" value="SsuA/THI5"/>
</dbReference>
<proteinExistence type="inferred from homology"/>
<evidence type="ECO:0000256" key="4">
    <source>
        <dbReference type="SAM" id="SignalP"/>
    </source>
</evidence>
<dbReference type="PANTHER" id="PTHR30024:SF47">
    <property type="entry name" value="TAURINE-BINDING PERIPLASMIC PROTEIN"/>
    <property type="match status" value="1"/>
</dbReference>
<feature type="chain" id="PRO_5047311641" evidence="4">
    <location>
        <begin position="23"/>
        <end position="320"/>
    </location>
</feature>
<dbReference type="Pfam" id="PF09084">
    <property type="entry name" value="NMT1"/>
    <property type="match status" value="1"/>
</dbReference>
<dbReference type="RefSeq" id="WP_176564533.1">
    <property type="nucleotide sequence ID" value="NZ_CP043497.1"/>
</dbReference>
<evidence type="ECO:0000256" key="1">
    <source>
        <dbReference type="ARBA" id="ARBA00004418"/>
    </source>
</evidence>
<keyword evidence="3 4" id="KW-0732">Signal</keyword>
<keyword evidence="7" id="KW-1185">Reference proteome</keyword>
<evidence type="ECO:0000256" key="3">
    <source>
        <dbReference type="ARBA" id="ARBA00022729"/>
    </source>
</evidence>
<accession>A0ABY3YVJ5</accession>
<evidence type="ECO:0000313" key="7">
    <source>
        <dbReference type="Proteomes" id="UP000829494"/>
    </source>
</evidence>
<reference evidence="6 7" key="1">
    <citation type="submission" date="2022-03" db="EMBL/GenBank/DDBJ databases">
        <title>Complete genome of Streptomyces rimosus ssp. rimosus R7 (=ATCC 10970).</title>
        <authorList>
            <person name="Beganovic S."/>
            <person name="Ruckert C."/>
            <person name="Busche T."/>
            <person name="Kalinowski J."/>
            <person name="Wittmann C."/>
        </authorList>
    </citation>
    <scope>NUCLEOTIDE SEQUENCE [LARGE SCALE GENOMIC DNA]</scope>
    <source>
        <strain evidence="6 7">R7</strain>
    </source>
</reference>
<dbReference type="EMBL" id="CP094298">
    <property type="protein sequence ID" value="UNZ01455.1"/>
    <property type="molecule type" value="Genomic_DNA"/>
</dbReference>
<dbReference type="GeneID" id="66859469"/>
<dbReference type="Gene3D" id="3.40.190.10">
    <property type="entry name" value="Periplasmic binding protein-like II"/>
    <property type="match status" value="2"/>
</dbReference>
<dbReference type="SUPFAM" id="SSF53850">
    <property type="entry name" value="Periplasmic binding protein-like II"/>
    <property type="match status" value="1"/>
</dbReference>